<keyword evidence="2" id="KW-1185">Reference proteome</keyword>
<reference evidence="1 2" key="1">
    <citation type="submission" date="2018-06" db="EMBL/GenBank/DDBJ databases">
        <authorList>
            <consortium name="Pathogen Informatics"/>
            <person name="Doyle S."/>
        </authorList>
    </citation>
    <scope>NUCLEOTIDE SEQUENCE [LARGE SCALE GENOMIC DNA]</scope>
    <source>
        <strain evidence="1 2">NCTC11862</strain>
    </source>
</reference>
<gene>
    <name evidence="1" type="ORF">NCTC11862_01043</name>
</gene>
<dbReference type="RefSeq" id="WP_018581832.1">
    <property type="nucleotide sequence ID" value="NZ_LDYD01000016.1"/>
</dbReference>
<accession>A0A376CNM4</accession>
<sequence length="356" mass="41077">MATKQNPYTRRNRELCWICEENVADSQEHSIKASRIKQMESVLSAGQNLLVPGKDGRFYPIRGKNSQVVKFGKTMCQKCNNERTKKFDQAYDRLIEFLLNDFDHFRSRRQFSWADVYSDCDFDQRHLERYYVKNAGCRMIDAGVEQVPQELRQYLYDLEAFPTFSLVLYKDYPSADLLSRIDELGSLLEPTRVSRESEPFTNPYANYATANQAGELFQPGDELYSFASVLQDGPIGGLFRWEHPKIRTFPLISFNLDTTAFIRDRTEFDESTQTLLSGWDTYVDVARAGLKLGHIKKEMDELLAEKDSIEKGDLVRAAAWRLRATQLQSETKHAIGTTYEVVARFKEQTGWSGQSN</sequence>
<organism evidence="1 2">
    <name type="scientific">Corynebacterium pilosum</name>
    <dbReference type="NCBI Taxonomy" id="35756"/>
    <lineage>
        <taxon>Bacteria</taxon>
        <taxon>Bacillati</taxon>
        <taxon>Actinomycetota</taxon>
        <taxon>Actinomycetes</taxon>
        <taxon>Mycobacteriales</taxon>
        <taxon>Corynebacteriaceae</taxon>
        <taxon>Corynebacterium</taxon>
    </lineage>
</organism>
<dbReference type="EMBL" id="UFXQ01000001">
    <property type="protein sequence ID" value="STC69258.1"/>
    <property type="molecule type" value="Genomic_DNA"/>
</dbReference>
<dbReference type="Proteomes" id="UP000254467">
    <property type="component" value="Unassembled WGS sequence"/>
</dbReference>
<name>A0A376CNM4_9CORY</name>
<protein>
    <submittedName>
        <fullName evidence="1">Uncharacterized protein</fullName>
    </submittedName>
</protein>
<proteinExistence type="predicted"/>
<dbReference type="OrthoDB" id="4427540at2"/>
<evidence type="ECO:0000313" key="2">
    <source>
        <dbReference type="Proteomes" id="UP000254467"/>
    </source>
</evidence>
<dbReference type="AlphaFoldDB" id="A0A376CNM4"/>
<evidence type="ECO:0000313" key="1">
    <source>
        <dbReference type="EMBL" id="STC69258.1"/>
    </source>
</evidence>